<dbReference type="STRING" id="166486.ERS852572_02954"/>
<evidence type="ECO:0000313" key="12">
    <source>
        <dbReference type="Proteomes" id="UP000095350"/>
    </source>
</evidence>
<dbReference type="Proteomes" id="UP000095350">
    <property type="component" value="Unassembled WGS sequence"/>
</dbReference>
<comment type="similarity">
    <text evidence="1 5">Belongs to the metallo-dependent hydrolases superfamily. NagA family.</text>
</comment>
<dbReference type="GO" id="GO:0046872">
    <property type="term" value="F:metal ion binding"/>
    <property type="evidence" value="ECO:0007669"/>
    <property type="project" value="UniProtKB-KW"/>
</dbReference>
<feature type="domain" description="Amidohydrolase-related" evidence="9">
    <location>
        <begin position="51"/>
        <end position="377"/>
    </location>
</feature>
<keyword evidence="2 8" id="KW-0479">Metal-binding</keyword>
<dbReference type="Proteomes" id="UP000283586">
    <property type="component" value="Unassembled WGS sequence"/>
</dbReference>
<dbReference type="GO" id="GO:0008448">
    <property type="term" value="F:N-acetylglucosamine-6-phosphate deacetylase activity"/>
    <property type="evidence" value="ECO:0007669"/>
    <property type="project" value="UniProtKB-EC"/>
</dbReference>
<gene>
    <name evidence="10" type="primary">nagA</name>
    <name evidence="11" type="ORF">DWZ31_10405</name>
    <name evidence="10" type="ORF">ERS852572_02954</name>
</gene>
<feature type="binding site" evidence="7">
    <location>
        <position position="224"/>
    </location>
    <ligand>
        <name>substrate</name>
    </ligand>
</feature>
<feature type="binding site" evidence="7">
    <location>
        <position position="138"/>
    </location>
    <ligand>
        <name>substrate</name>
    </ligand>
</feature>
<dbReference type="Gene3D" id="2.30.40.10">
    <property type="entry name" value="Urease, subunit C, domain 1"/>
    <property type="match status" value="1"/>
</dbReference>
<dbReference type="AlphaFoldDB" id="A0A173VH82"/>
<dbReference type="PANTHER" id="PTHR11113:SF14">
    <property type="entry name" value="N-ACETYLGLUCOSAMINE-6-PHOSPHATE DEACETYLASE"/>
    <property type="match status" value="1"/>
</dbReference>
<keyword evidence="4 5" id="KW-0119">Carbohydrate metabolism</keyword>
<evidence type="ECO:0000313" key="13">
    <source>
        <dbReference type="Proteomes" id="UP000283586"/>
    </source>
</evidence>
<protein>
    <submittedName>
        <fullName evidence="10">N-acetylglucosamine-6-phosphate deacetylase</fullName>
        <ecNumber evidence="10">3.5.1.25</ecNumber>
    </submittedName>
</protein>
<evidence type="ECO:0000256" key="7">
    <source>
        <dbReference type="PIRSR" id="PIRSR038994-2"/>
    </source>
</evidence>
<dbReference type="GO" id="GO:0006046">
    <property type="term" value="P:N-acetylglucosamine catabolic process"/>
    <property type="evidence" value="ECO:0007669"/>
    <property type="project" value="TreeGrafter"/>
</dbReference>
<evidence type="ECO:0000256" key="4">
    <source>
        <dbReference type="ARBA" id="ARBA00023277"/>
    </source>
</evidence>
<evidence type="ECO:0000256" key="2">
    <source>
        <dbReference type="ARBA" id="ARBA00022723"/>
    </source>
</evidence>
<dbReference type="PIRSF" id="PIRSF038994">
    <property type="entry name" value="NagA"/>
    <property type="match status" value="1"/>
</dbReference>
<evidence type="ECO:0000259" key="9">
    <source>
        <dbReference type="Pfam" id="PF01979"/>
    </source>
</evidence>
<dbReference type="Pfam" id="PF01979">
    <property type="entry name" value="Amidohydro_1"/>
    <property type="match status" value="1"/>
</dbReference>
<feature type="active site" description="Proton donor/acceptor" evidence="6">
    <location>
        <position position="270"/>
    </location>
</feature>
<dbReference type="InterPro" id="IPR006680">
    <property type="entry name" value="Amidohydro-rel"/>
</dbReference>
<reference evidence="11 13" key="2">
    <citation type="submission" date="2018-08" db="EMBL/GenBank/DDBJ databases">
        <title>A genome reference for cultivated species of the human gut microbiota.</title>
        <authorList>
            <person name="Zou Y."/>
            <person name="Xue W."/>
            <person name="Luo G."/>
        </authorList>
    </citation>
    <scope>NUCLEOTIDE SEQUENCE [LARGE SCALE GENOMIC DNA]</scope>
    <source>
        <strain evidence="11 13">AF31-21AC</strain>
    </source>
</reference>
<reference evidence="10 12" key="1">
    <citation type="submission" date="2015-09" db="EMBL/GenBank/DDBJ databases">
        <authorList>
            <consortium name="Pathogen Informatics"/>
        </authorList>
    </citation>
    <scope>NUCLEOTIDE SEQUENCE [LARGE SCALE GENOMIC DNA]</scope>
    <source>
        <strain evidence="10 12">2789STDY5834960</strain>
    </source>
</reference>
<evidence type="ECO:0000256" key="6">
    <source>
        <dbReference type="PIRSR" id="PIRSR038994-1"/>
    </source>
</evidence>
<feature type="binding site" evidence="8">
    <location>
        <position position="213"/>
    </location>
    <ligand>
        <name>Zn(2+)</name>
        <dbReference type="ChEBI" id="CHEBI:29105"/>
    </ligand>
</feature>
<proteinExistence type="inferred from homology"/>
<feature type="binding site" evidence="7">
    <location>
        <begin position="216"/>
        <end position="217"/>
    </location>
    <ligand>
        <name>substrate</name>
    </ligand>
</feature>
<accession>A0A173VH82</accession>
<name>A0A173VH82_9FIRM</name>
<comment type="cofactor">
    <cofactor evidence="8">
        <name>a divalent metal cation</name>
        <dbReference type="ChEBI" id="CHEBI:60240"/>
    </cofactor>
    <text evidence="8">Binds 1 divalent metal cation per subunit.</text>
</comment>
<feature type="binding site" evidence="7">
    <location>
        <position position="247"/>
    </location>
    <ligand>
        <name>substrate</name>
    </ligand>
</feature>
<evidence type="ECO:0000313" key="11">
    <source>
        <dbReference type="EMBL" id="RHN07822.1"/>
    </source>
</evidence>
<organism evidence="10 12">
    <name type="scientific">Roseburia intestinalis</name>
    <dbReference type="NCBI Taxonomy" id="166486"/>
    <lineage>
        <taxon>Bacteria</taxon>
        <taxon>Bacillati</taxon>
        <taxon>Bacillota</taxon>
        <taxon>Clostridia</taxon>
        <taxon>Lachnospirales</taxon>
        <taxon>Lachnospiraceae</taxon>
        <taxon>Roseburia</taxon>
    </lineage>
</organism>
<evidence type="ECO:0000256" key="3">
    <source>
        <dbReference type="ARBA" id="ARBA00022801"/>
    </source>
</evidence>
<dbReference type="RefSeq" id="WP_055195374.1">
    <property type="nucleotide sequence ID" value="NZ_CABIYH010000025.1"/>
</dbReference>
<dbReference type="InterPro" id="IPR003764">
    <property type="entry name" value="GlcNAc_6-P_deAcase"/>
</dbReference>
<dbReference type="EMBL" id="QRQN01000011">
    <property type="protein sequence ID" value="RHN07822.1"/>
    <property type="molecule type" value="Genomic_DNA"/>
</dbReference>
<keyword evidence="3 5" id="KW-0378">Hydrolase</keyword>
<dbReference type="SUPFAM" id="SSF51556">
    <property type="entry name" value="Metallo-dependent hydrolases"/>
    <property type="match status" value="1"/>
</dbReference>
<dbReference type="PANTHER" id="PTHR11113">
    <property type="entry name" value="N-ACETYLGLUCOSAMINE-6-PHOSPHATE DEACETYLASE"/>
    <property type="match status" value="1"/>
</dbReference>
<evidence type="ECO:0000256" key="1">
    <source>
        <dbReference type="ARBA" id="ARBA00010716"/>
    </source>
</evidence>
<dbReference type="EC" id="3.5.1.25" evidence="10"/>
<dbReference type="EMBL" id="CYXZ01000025">
    <property type="protein sequence ID" value="CUN26066.1"/>
    <property type="molecule type" value="Genomic_DNA"/>
</dbReference>
<dbReference type="SUPFAM" id="SSF51338">
    <property type="entry name" value="Composite domain of metallo-dependent hydrolases"/>
    <property type="match status" value="1"/>
</dbReference>
<dbReference type="PaxDb" id="166486-ERS852572_02954"/>
<evidence type="ECO:0000256" key="5">
    <source>
        <dbReference type="PIRNR" id="PIRNR038994"/>
    </source>
</evidence>
<feature type="binding site" evidence="7">
    <location>
        <begin position="305"/>
        <end position="307"/>
    </location>
    <ligand>
        <name>substrate</name>
    </ligand>
</feature>
<evidence type="ECO:0000313" key="10">
    <source>
        <dbReference type="EMBL" id="CUN26066.1"/>
    </source>
</evidence>
<dbReference type="NCBIfam" id="TIGR00221">
    <property type="entry name" value="nagA"/>
    <property type="match status" value="1"/>
</dbReference>
<dbReference type="CDD" id="cd00854">
    <property type="entry name" value="NagA"/>
    <property type="match status" value="1"/>
</dbReference>
<dbReference type="InterPro" id="IPR032466">
    <property type="entry name" value="Metal_Hydrolase"/>
</dbReference>
<dbReference type="OrthoDB" id="9776488at2"/>
<evidence type="ECO:0000256" key="8">
    <source>
        <dbReference type="PIRSR" id="PIRSR038994-3"/>
    </source>
</evidence>
<dbReference type="Gene3D" id="3.20.20.140">
    <property type="entry name" value="Metal-dependent hydrolases"/>
    <property type="match status" value="1"/>
</dbReference>
<feature type="binding site" evidence="8">
    <location>
        <position position="192"/>
    </location>
    <ligand>
        <name>Zn(2+)</name>
        <dbReference type="ChEBI" id="CHEBI:29105"/>
    </ligand>
</feature>
<dbReference type="InterPro" id="IPR011059">
    <property type="entry name" value="Metal-dep_hydrolase_composite"/>
</dbReference>
<sequence length="380" mass="41333">MIIKNALVYTEDHKFEKKDVRIEDERIAEIAENGQITATDEDVIDGEGMYAIPGLVDIHFHGAVGYDFCQASKEELLKIAEYEAKNGVLAICPATMSYNEEILGHVMDKAADYKEDTGADLVGINMEGPFINLKKAGAQNPEYIMPADKEMFLRLQERSGGLIKLVDIAPEEKGAMEFIEQCHDQVKISIAHTCSDYDTAREALEKGVGHMTHLYNAMPGINHREPGPIIAALEAGAEVELIADGIHIHPAMVRTTFRIFGADKVILISDSMEATGLLDGDYQLGGQGVTVKGRKAVLTKDPGVIAGSVTNLFDCMKNCVLNMGIPLEDAVLAATENPAESIGVEKDYGKIAVGNYGNLLLLDKDLQIKNIVQKGKIMSV</sequence>
<feature type="binding site" evidence="8">
    <location>
        <position position="127"/>
    </location>
    <ligand>
        <name>Zn(2+)</name>
        <dbReference type="ChEBI" id="CHEBI:29105"/>
    </ligand>
</feature>